<dbReference type="EMBL" id="VCLA01000160">
    <property type="protein sequence ID" value="MQT03007.1"/>
    <property type="molecule type" value="Genomic_DNA"/>
</dbReference>
<dbReference type="SUPFAM" id="SSF56059">
    <property type="entry name" value="Glutathione synthetase ATP-binding domain-like"/>
    <property type="match status" value="1"/>
</dbReference>
<gene>
    <name evidence="6" type="ORF">FF041_23305</name>
</gene>
<dbReference type="Gene3D" id="3.30.470.20">
    <property type="entry name" value="ATP-grasp fold, B domain"/>
    <property type="match status" value="1"/>
</dbReference>
<evidence type="ECO:0000259" key="5">
    <source>
        <dbReference type="PROSITE" id="PS50975"/>
    </source>
</evidence>
<sequence>MTAPLPSLPSLPSLASLESLSFGLARTAEAAAARGHRLCLLTGDRSVYRHELATLPPDALDVIDVDTTDMAAVRRVLDGLPSLAGLINTTDTWSAPAAELAVAYGLPGPDPAAVRLLRDKARVRDALHRAGVSDRAALVLERRPGQDGIAGGIVDGVADQAARAARVVEAVGLPAVLKDSSGTSSRGVWIVRDTDGLRAALAEAAEAPLKGELFAEPFLAGPLYSAETLSWAGETRLLGVSSRQTSRTPAVREEGAAFPVALPPGDHDGLEKWAGRVLDAAGHDQGFAHVEFVLTAHGPELVEINRRIGGALIGEALCRSLQVNVYDALVDAALGRRPALLDTPVRTAGPAVAFVLVYPDRAGTLTGWRGLDGLGAYPGEVEWYPVRAPGDAVPDIGDQRGCTGMVLAEAATAELAQHRAWSAATSVRPVMRPAAGP</sequence>
<feature type="domain" description="ATP-grasp" evidence="5">
    <location>
        <begin position="124"/>
        <end position="334"/>
    </location>
</feature>
<dbReference type="GO" id="GO:0005524">
    <property type="term" value="F:ATP binding"/>
    <property type="evidence" value="ECO:0007669"/>
    <property type="project" value="UniProtKB-UniRule"/>
</dbReference>
<keyword evidence="1" id="KW-0436">Ligase</keyword>
<dbReference type="InterPro" id="IPR011761">
    <property type="entry name" value="ATP-grasp"/>
</dbReference>
<dbReference type="Pfam" id="PF13535">
    <property type="entry name" value="ATP-grasp_4"/>
    <property type="match status" value="1"/>
</dbReference>
<evidence type="ECO:0000256" key="3">
    <source>
        <dbReference type="ARBA" id="ARBA00022840"/>
    </source>
</evidence>
<evidence type="ECO:0000256" key="4">
    <source>
        <dbReference type="PROSITE-ProRule" id="PRU00409"/>
    </source>
</evidence>
<keyword evidence="3 4" id="KW-0067">ATP-binding</keyword>
<name>A0A646KLU4_STRJU</name>
<dbReference type="AlphaFoldDB" id="A0A646KLU4"/>
<evidence type="ECO:0000313" key="6">
    <source>
        <dbReference type="EMBL" id="MQT03007.1"/>
    </source>
</evidence>
<dbReference type="PANTHER" id="PTHR43585:SF2">
    <property type="entry name" value="ATP-GRASP ENZYME FSQD"/>
    <property type="match status" value="1"/>
</dbReference>
<reference evidence="6 7" key="1">
    <citation type="submission" date="2019-05" db="EMBL/GenBank/DDBJ databases">
        <title>Comparative genomics and metabolomics analyses of clavulanic acid producing Streptomyces species provides insight into specialized metabolism and evolution of beta-lactam biosynthetic gene clusters.</title>
        <authorList>
            <person name="Moore M.A."/>
            <person name="Cruz-Morales P."/>
            <person name="Barona Gomez F."/>
            <person name="Kapil T."/>
        </authorList>
    </citation>
    <scope>NUCLEOTIDE SEQUENCE [LARGE SCALE GENOMIC DNA]</scope>
    <source>
        <strain evidence="6 7">NRRL 5741</strain>
    </source>
</reference>
<protein>
    <submittedName>
        <fullName evidence="6">ATP-grasp domain-containing protein</fullName>
    </submittedName>
</protein>
<organism evidence="6 7">
    <name type="scientific">Streptomyces jumonjinensis</name>
    <dbReference type="NCBI Taxonomy" id="1945"/>
    <lineage>
        <taxon>Bacteria</taxon>
        <taxon>Bacillati</taxon>
        <taxon>Actinomycetota</taxon>
        <taxon>Actinomycetes</taxon>
        <taxon>Kitasatosporales</taxon>
        <taxon>Streptomycetaceae</taxon>
        <taxon>Streptomyces</taxon>
    </lineage>
</organism>
<evidence type="ECO:0000256" key="1">
    <source>
        <dbReference type="ARBA" id="ARBA00022598"/>
    </source>
</evidence>
<dbReference type="InterPro" id="IPR040570">
    <property type="entry name" value="LAL_C2"/>
</dbReference>
<dbReference type="InterPro" id="IPR052032">
    <property type="entry name" value="ATP-dep_AA_Ligase"/>
</dbReference>
<keyword evidence="2 4" id="KW-0547">Nucleotide-binding</keyword>
<evidence type="ECO:0000313" key="7">
    <source>
        <dbReference type="Proteomes" id="UP000419138"/>
    </source>
</evidence>
<dbReference type="OrthoDB" id="24041at2"/>
<proteinExistence type="predicted"/>
<keyword evidence="7" id="KW-1185">Reference proteome</keyword>
<accession>A0A646KLU4</accession>
<comment type="caution">
    <text evidence="6">The sequence shown here is derived from an EMBL/GenBank/DDBJ whole genome shotgun (WGS) entry which is preliminary data.</text>
</comment>
<evidence type="ECO:0000256" key="2">
    <source>
        <dbReference type="ARBA" id="ARBA00022741"/>
    </source>
</evidence>
<dbReference type="PANTHER" id="PTHR43585">
    <property type="entry name" value="FUMIPYRROLE BIOSYNTHESIS PROTEIN C"/>
    <property type="match status" value="1"/>
</dbReference>
<dbReference type="Proteomes" id="UP000419138">
    <property type="component" value="Unassembled WGS sequence"/>
</dbReference>
<dbReference type="GO" id="GO:0046872">
    <property type="term" value="F:metal ion binding"/>
    <property type="evidence" value="ECO:0007669"/>
    <property type="project" value="InterPro"/>
</dbReference>
<dbReference type="Pfam" id="PF18603">
    <property type="entry name" value="LAL_C2"/>
    <property type="match status" value="1"/>
</dbReference>
<dbReference type="GO" id="GO:0016874">
    <property type="term" value="F:ligase activity"/>
    <property type="evidence" value="ECO:0007669"/>
    <property type="project" value="UniProtKB-KW"/>
</dbReference>
<dbReference type="RefSeq" id="WP_153524578.1">
    <property type="nucleotide sequence ID" value="NZ_JBEPDZ010000002.1"/>
</dbReference>
<dbReference type="PROSITE" id="PS50975">
    <property type="entry name" value="ATP_GRASP"/>
    <property type="match status" value="1"/>
</dbReference>